<comment type="caution">
    <text evidence="4">The sequence shown here is derived from an EMBL/GenBank/DDBJ whole genome shotgun (WGS) entry which is preliminary data.</text>
</comment>
<dbReference type="CDD" id="cd04301">
    <property type="entry name" value="NAT_SF"/>
    <property type="match status" value="1"/>
</dbReference>
<dbReference type="InterPro" id="IPR045039">
    <property type="entry name" value="NSI-like"/>
</dbReference>
<accession>A0A853I1C0</accession>
<dbReference type="PROSITE" id="PS51186">
    <property type="entry name" value="GNAT"/>
    <property type="match status" value="1"/>
</dbReference>
<feature type="domain" description="N-acetyltransferase" evidence="3">
    <location>
        <begin position="1"/>
        <end position="139"/>
    </location>
</feature>
<dbReference type="Gene3D" id="3.40.630.30">
    <property type="match status" value="1"/>
</dbReference>
<keyword evidence="5" id="KW-1185">Reference proteome</keyword>
<dbReference type="Pfam" id="PF13673">
    <property type="entry name" value="Acetyltransf_10"/>
    <property type="match status" value="1"/>
</dbReference>
<evidence type="ECO:0000313" key="4">
    <source>
        <dbReference type="EMBL" id="NYZ67770.1"/>
    </source>
</evidence>
<evidence type="ECO:0000313" key="5">
    <source>
        <dbReference type="Proteomes" id="UP000569732"/>
    </source>
</evidence>
<evidence type="ECO:0000259" key="3">
    <source>
        <dbReference type="PROSITE" id="PS51186"/>
    </source>
</evidence>
<organism evidence="4 5">
    <name type="scientific">Spartinivicinus marinus</name>
    <dbReference type="NCBI Taxonomy" id="2994442"/>
    <lineage>
        <taxon>Bacteria</taxon>
        <taxon>Pseudomonadati</taxon>
        <taxon>Pseudomonadota</taxon>
        <taxon>Gammaproteobacteria</taxon>
        <taxon>Oceanospirillales</taxon>
        <taxon>Zooshikellaceae</taxon>
        <taxon>Spartinivicinus</taxon>
    </lineage>
</organism>
<dbReference type="EMBL" id="JACCKB010000029">
    <property type="protein sequence ID" value="NYZ67770.1"/>
    <property type="molecule type" value="Genomic_DNA"/>
</dbReference>
<dbReference type="Proteomes" id="UP000569732">
    <property type="component" value="Unassembled WGS sequence"/>
</dbReference>
<dbReference type="SUPFAM" id="SSF55729">
    <property type="entry name" value="Acyl-CoA N-acyltransferases (Nat)"/>
    <property type="match status" value="1"/>
</dbReference>
<keyword evidence="1" id="KW-0808">Transferase</keyword>
<evidence type="ECO:0000256" key="2">
    <source>
        <dbReference type="ARBA" id="ARBA00023315"/>
    </source>
</evidence>
<dbReference type="PANTHER" id="PTHR43626">
    <property type="entry name" value="ACYL-COA N-ACYLTRANSFERASE"/>
    <property type="match status" value="1"/>
</dbReference>
<dbReference type="RefSeq" id="WP_180569789.1">
    <property type="nucleotide sequence ID" value="NZ_JACCKB010000029.1"/>
</dbReference>
<evidence type="ECO:0000256" key="1">
    <source>
        <dbReference type="ARBA" id="ARBA00022679"/>
    </source>
</evidence>
<proteinExistence type="predicted"/>
<dbReference type="AlphaFoldDB" id="A0A853I1C0"/>
<dbReference type="InterPro" id="IPR000182">
    <property type="entry name" value="GNAT_dom"/>
</dbReference>
<gene>
    <name evidence="4" type="ORF">H0A36_17290</name>
</gene>
<sequence length="139" mass="15738">MEIINYIKSYDDLYSLFKEVKLGSRNKDEIKKAFESSKYISAIYKKGKIIGVGRAFGDEIDCAVICDLAVSLNHQSKGVGSKILQSLVKQVNHHLRIILYAEPGKSDFYEKNNFHTMKTAMMTSSKLPLELGRQIGFIE</sequence>
<reference evidence="4 5" key="1">
    <citation type="submission" date="2020-07" db="EMBL/GenBank/DDBJ databases">
        <title>Endozoicomonas sp. nov., isolated from sediment.</title>
        <authorList>
            <person name="Gu T."/>
        </authorList>
    </citation>
    <scope>NUCLEOTIDE SEQUENCE [LARGE SCALE GENOMIC DNA]</scope>
    <source>
        <strain evidence="4 5">SM1973</strain>
    </source>
</reference>
<name>A0A853I1C0_9GAMM</name>
<dbReference type="GO" id="GO:0008080">
    <property type="term" value="F:N-acetyltransferase activity"/>
    <property type="evidence" value="ECO:0007669"/>
    <property type="project" value="InterPro"/>
</dbReference>
<protein>
    <submittedName>
        <fullName evidence="4">GNAT family N-acetyltransferase</fullName>
    </submittedName>
</protein>
<dbReference type="InterPro" id="IPR016181">
    <property type="entry name" value="Acyl_CoA_acyltransferase"/>
</dbReference>
<dbReference type="GO" id="GO:0005737">
    <property type="term" value="C:cytoplasm"/>
    <property type="evidence" value="ECO:0007669"/>
    <property type="project" value="TreeGrafter"/>
</dbReference>
<dbReference type="PANTHER" id="PTHR43626:SF4">
    <property type="entry name" value="GCN5-RELATED N-ACETYLTRANSFERASE 2, CHLOROPLASTIC"/>
    <property type="match status" value="1"/>
</dbReference>
<keyword evidence="2" id="KW-0012">Acyltransferase</keyword>